<proteinExistence type="predicted"/>
<evidence type="ECO:0000313" key="1">
    <source>
        <dbReference type="EMBL" id="KUM50551.1"/>
    </source>
</evidence>
<gene>
    <name evidence="1" type="ORF">ABT39_MTgene395</name>
</gene>
<reference evidence="1" key="1">
    <citation type="journal article" date="2015" name="Genome Biol. Evol.">
        <title>Organellar Genomes of White Spruce (Picea glauca): Assembly and Annotation.</title>
        <authorList>
            <person name="Jackman S.D."/>
            <person name="Warren R.L."/>
            <person name="Gibb E.A."/>
            <person name="Vandervalk B.P."/>
            <person name="Mohamadi H."/>
            <person name="Chu J."/>
            <person name="Raymond A."/>
            <person name="Pleasance S."/>
            <person name="Coope R."/>
            <person name="Wildung M.R."/>
            <person name="Ritland C.E."/>
            <person name="Bousquet J."/>
            <person name="Jones S.J."/>
            <person name="Bohlmann J."/>
            <person name="Birol I."/>
        </authorList>
    </citation>
    <scope>NUCLEOTIDE SEQUENCE [LARGE SCALE GENOMIC DNA]</scope>
    <source>
        <tissue evidence="1">Flushing bud</tissue>
    </source>
</reference>
<dbReference type="AlphaFoldDB" id="A0A101M3T1"/>
<keyword evidence="1" id="KW-0496">Mitochondrion</keyword>
<dbReference type="EMBL" id="LKAM01000001">
    <property type="protein sequence ID" value="KUM50551.1"/>
    <property type="molecule type" value="Genomic_DNA"/>
</dbReference>
<organism evidence="1">
    <name type="scientific">Picea glauca</name>
    <name type="common">White spruce</name>
    <name type="synonym">Pinus glauca</name>
    <dbReference type="NCBI Taxonomy" id="3330"/>
    <lineage>
        <taxon>Eukaryota</taxon>
        <taxon>Viridiplantae</taxon>
        <taxon>Streptophyta</taxon>
        <taxon>Embryophyta</taxon>
        <taxon>Tracheophyta</taxon>
        <taxon>Spermatophyta</taxon>
        <taxon>Pinopsida</taxon>
        <taxon>Pinidae</taxon>
        <taxon>Conifers I</taxon>
        <taxon>Pinales</taxon>
        <taxon>Pinaceae</taxon>
        <taxon>Picea</taxon>
    </lineage>
</organism>
<name>A0A101M3T1_PICGL</name>
<comment type="caution">
    <text evidence="1">The sequence shown here is derived from an EMBL/GenBank/DDBJ whole genome shotgun (WGS) entry which is preliminary data.</text>
</comment>
<protein>
    <submittedName>
        <fullName evidence="1">Uncharacterized protein</fullName>
    </submittedName>
</protein>
<accession>A0A101M3T1</accession>
<sequence length="70" mass="7802">MYFPSSLSHFWLASRSTEPGHPSDAFFPIQQALNLLHTAPNSHQSINHSGLGGLNSTFRRSLRSIAFFQS</sequence>
<geneLocation type="mitochondrion" evidence="1"/>